<accession>A0A8J6E8A2</accession>
<dbReference type="PANTHER" id="PTHR31600">
    <property type="entry name" value="TINY MACROCYSTS PROTEIN B-RELATED"/>
    <property type="match status" value="1"/>
</dbReference>
<feature type="transmembrane region" description="Helical" evidence="2">
    <location>
        <begin position="1224"/>
        <end position="1247"/>
    </location>
</feature>
<feature type="transmembrane region" description="Helical" evidence="2">
    <location>
        <begin position="241"/>
        <end position="258"/>
    </location>
</feature>
<proteinExistence type="predicted"/>
<feature type="compositionally biased region" description="Low complexity" evidence="1">
    <location>
        <begin position="1086"/>
        <end position="1097"/>
    </location>
</feature>
<feature type="compositionally biased region" description="Polar residues" evidence="1">
    <location>
        <begin position="1147"/>
        <end position="1169"/>
    </location>
</feature>
<reference evidence="3" key="1">
    <citation type="submission" date="2021-05" db="EMBL/GenBank/DDBJ databases">
        <title>A free-living protist that lacks canonical eukaryotic 1 DNA replication and segregation systems.</title>
        <authorList>
            <person name="Salas-Leiva D.E."/>
            <person name="Tromer E.C."/>
            <person name="Curtis B.A."/>
            <person name="Jerlstrom-Hultqvist J."/>
            <person name="Kolisko M."/>
            <person name="Yi Z."/>
            <person name="Salas-Leiva J.S."/>
            <person name="Gallot-Lavallee L."/>
            <person name="Kops G.J.P.L."/>
            <person name="Archibald J.M."/>
            <person name="Simpson A.G.B."/>
            <person name="Roger A.J."/>
        </authorList>
    </citation>
    <scope>NUCLEOTIDE SEQUENCE</scope>
    <source>
        <strain evidence="3">BICM</strain>
    </source>
</reference>
<feature type="transmembrane region" description="Helical" evidence="2">
    <location>
        <begin position="264"/>
        <end position="284"/>
    </location>
</feature>
<organism evidence="3 4">
    <name type="scientific">Carpediemonas membranifera</name>
    <dbReference type="NCBI Taxonomy" id="201153"/>
    <lineage>
        <taxon>Eukaryota</taxon>
        <taxon>Metamonada</taxon>
        <taxon>Carpediemonas-like organisms</taxon>
        <taxon>Carpediemonas</taxon>
    </lineage>
</organism>
<feature type="region of interest" description="Disordered" evidence="1">
    <location>
        <begin position="1"/>
        <end position="25"/>
    </location>
</feature>
<keyword evidence="2" id="KW-0812">Transmembrane</keyword>
<feature type="transmembrane region" description="Helical" evidence="2">
    <location>
        <begin position="122"/>
        <end position="145"/>
    </location>
</feature>
<keyword evidence="2" id="KW-1133">Transmembrane helix</keyword>
<evidence type="ECO:0000256" key="2">
    <source>
        <dbReference type="SAM" id="Phobius"/>
    </source>
</evidence>
<keyword evidence="4" id="KW-1185">Reference proteome</keyword>
<comment type="caution">
    <text evidence="3">The sequence shown here is derived from an EMBL/GenBank/DDBJ whole genome shotgun (WGS) entry which is preliminary data.</text>
</comment>
<feature type="region of interest" description="Disordered" evidence="1">
    <location>
        <begin position="1031"/>
        <end position="1052"/>
    </location>
</feature>
<sequence length="1515" mass="165625">MQAIEDDLSSTAPSISAESGVSGTSKSSLSQASSGLSSTSGLGITAQFKARIFELVYLSSSSISGSFFTCLLLLLISLETIQLLAIPLQPETAVFPYGFDTARRYFSYVYISPMIMALSANAVAVVAALLLLVFVAFVLGCFLIIRAIQTSQAPNALIVRFITFMVVLLLAGGFVPILSAFVLVTKEYLSSASVGGYFAAAAAAVMALTTVVCATTVALLVFPSVMNSSNPLGRMHGRVDAVYVLSKTALVLLSLIGGSDVIKYCTLAAMAVCTLLAALPYAMFIPYYSMIANIARTFTASLTLLPIAAAVHPIAIAPAVVVVALLTALPLASYYVTELPSRRYRARLAIQYSTHADARALLARYSRLPFLLPFQAEIALRHPIRRTRHLQDKIDSIERRLPLTVMEYEGAVSDGGTIDYDVLPQEWKDQLAEAKEQLAAEVDSAVRMFMFVRSQWKQSPFACMAFVHLIACFKGNNLHSVVNSTSDVFTAGRTPGVLLPDVQYFAFITQKYSSALQGDSSVMERLEAQRNMTTLLRSQRGLTDALAAFWIQVAAQRAHRISLRRLNGFVSSVQKIQGMMAATEKLYARMLRDPTPRLLRSYIQYVGLVNRHEVVREYINALEGQADELEVVRGNEHGDIRRRRKTPKIAMFDLARRSTSFISLHIRALVSVMLIAALFGSSILMVAIALQMCRFISWQLIISSGVATGIQLLGLGYSTLRSAGSPMTLAAAVQTAGPIWKTMTMELPEDYILTGLGTYKTLLDVYFHESWDDVQDNPYEPFDGVSLALTTEAVNQMVSLATRYVYNLESLLADTEITVTNFVNSIPDSNSTDSLYSFVSRAIYAAESLVYCIKTQLDAGAADPVSDCTADHTDELLGFEHTLATSVIYGLFEVADAVYQKSQLFPVLETAIFTVVFVLFLSLFLFVSVGLYIVPLAKDVSFNAHLVGLFTRLSLTTVDRFILKYEKSHNKRVSIKMRIADREKIAQTHPYATHPLSPITPTRLGASYAMGPDSDDSDDVVDAKSVSRALRVTGPSLGDRPDPVPSFLGDDGEPEAEIVAEVESFDLADGDAELRGNTTLTESTEDSGYSDYDSASDQCHFHPPRGRSPVPGMGASSSGAKLSAEHIQRLQISFSSDSGRKHSGSSLLLQAPSTPTKADSQNPSLTQAAEATRRDSASSLLTPIKQLATVASMVAGADGNPPTSAVAVRINSGSIRVAYALRQVPMLAVWLVSFGVIFIAMTGYALYQTGDITQTASSIFVQYRSLLLLAHLNQACAASTWDDTTAPTSLDAAVGLFDADMVYLTDLIPYLTGLDSDLEIIDSAWDNQDSLTRTLATRLLAVLAQDHWTSGYHQTDIDNVLHSKQCLRIRPDACVDSRTPEARQGLLALAETYMSYAMIAEDEMRAGMIMGSGQTFLNTTAVLDMSGGMFLNQGFLRNRFTTLISTTQTNIMLFFVFFVCLLAVFYFLYFFRAIVRMSRTRRCFDLIFQSVPREQVEPKLVADFLEYFPDDDEMA</sequence>
<evidence type="ECO:0000313" key="4">
    <source>
        <dbReference type="Proteomes" id="UP000717585"/>
    </source>
</evidence>
<feature type="compositionally biased region" description="Low complexity" evidence="1">
    <location>
        <begin position="16"/>
        <end position="25"/>
    </location>
</feature>
<dbReference type="EMBL" id="JAHDYR010000053">
    <property type="protein sequence ID" value="KAG9391615.1"/>
    <property type="molecule type" value="Genomic_DNA"/>
</dbReference>
<keyword evidence="2" id="KW-0472">Membrane</keyword>
<feature type="transmembrane region" description="Helical" evidence="2">
    <location>
        <begin position="696"/>
        <end position="717"/>
    </location>
</feature>
<feature type="region of interest" description="Disordered" evidence="1">
    <location>
        <begin position="1135"/>
        <end position="1177"/>
    </location>
</feature>
<evidence type="ECO:0000256" key="1">
    <source>
        <dbReference type="SAM" id="MobiDB-lite"/>
    </source>
</evidence>
<feature type="transmembrane region" description="Helical" evidence="2">
    <location>
        <begin position="1451"/>
        <end position="1471"/>
    </location>
</feature>
<dbReference type="InterPro" id="IPR052994">
    <property type="entry name" value="Tiny_macrocysts_regulators"/>
</dbReference>
<feature type="transmembrane region" description="Helical" evidence="2">
    <location>
        <begin position="291"/>
        <end position="309"/>
    </location>
</feature>
<gene>
    <name evidence="3" type="ORF">J8273_6380</name>
</gene>
<protein>
    <submittedName>
        <fullName evidence="3">TmcB-like protein</fullName>
    </submittedName>
</protein>
<feature type="transmembrane region" description="Helical" evidence="2">
    <location>
        <begin position="55"/>
        <end position="78"/>
    </location>
</feature>
<name>A0A8J6E8A2_9EUKA</name>
<evidence type="ECO:0000313" key="3">
    <source>
        <dbReference type="EMBL" id="KAG9391615.1"/>
    </source>
</evidence>
<feature type="transmembrane region" description="Helical" evidence="2">
    <location>
        <begin position="157"/>
        <end position="184"/>
    </location>
</feature>
<dbReference type="PANTHER" id="PTHR31600:SF2">
    <property type="entry name" value="GAMETE ENRICHED GENE 10 PROTEIN-RELATED"/>
    <property type="match status" value="1"/>
</dbReference>
<feature type="transmembrane region" description="Helical" evidence="2">
    <location>
        <begin position="666"/>
        <end position="690"/>
    </location>
</feature>
<feature type="transmembrane region" description="Helical" evidence="2">
    <location>
        <begin position="315"/>
        <end position="337"/>
    </location>
</feature>
<feature type="transmembrane region" description="Helical" evidence="2">
    <location>
        <begin position="911"/>
        <end position="934"/>
    </location>
</feature>
<dbReference type="Proteomes" id="UP000717585">
    <property type="component" value="Unassembled WGS sequence"/>
</dbReference>
<feature type="transmembrane region" description="Helical" evidence="2">
    <location>
        <begin position="196"/>
        <end position="221"/>
    </location>
</feature>
<feature type="region of interest" description="Disordered" evidence="1">
    <location>
        <begin position="1079"/>
        <end position="1122"/>
    </location>
</feature>